<evidence type="ECO:0000259" key="2">
    <source>
        <dbReference type="Pfam" id="PF12937"/>
    </source>
</evidence>
<dbReference type="EMBL" id="MCGR01000047">
    <property type="protein sequence ID" value="ORY73210.1"/>
    <property type="molecule type" value="Genomic_DNA"/>
</dbReference>
<dbReference type="AlphaFoldDB" id="A0A1Y2ENR0"/>
<reference evidence="3 4" key="1">
    <citation type="submission" date="2016-07" db="EMBL/GenBank/DDBJ databases">
        <title>Pervasive Adenine N6-methylation of Active Genes in Fungi.</title>
        <authorList>
            <consortium name="DOE Joint Genome Institute"/>
            <person name="Mondo S.J."/>
            <person name="Dannebaum R.O."/>
            <person name="Kuo R.C."/>
            <person name="Labutti K."/>
            <person name="Haridas S."/>
            <person name="Kuo A."/>
            <person name="Salamov A."/>
            <person name="Ahrendt S.R."/>
            <person name="Lipzen A."/>
            <person name="Sullivan W."/>
            <person name="Andreopoulos W.B."/>
            <person name="Clum A."/>
            <person name="Lindquist E."/>
            <person name="Daum C."/>
            <person name="Ramamoorthy G.K."/>
            <person name="Gryganskyi A."/>
            <person name="Culley D."/>
            <person name="Magnuson J.K."/>
            <person name="James T.Y."/>
            <person name="O'Malley M.A."/>
            <person name="Stajich J.E."/>
            <person name="Spatafora J.W."/>
            <person name="Visel A."/>
            <person name="Grigoriev I.V."/>
        </authorList>
    </citation>
    <scope>NUCLEOTIDE SEQUENCE [LARGE SCALE GENOMIC DNA]</scope>
    <source>
        <strain evidence="3 4">62-1032</strain>
    </source>
</reference>
<dbReference type="SUPFAM" id="SSF48452">
    <property type="entry name" value="TPR-like"/>
    <property type="match status" value="1"/>
</dbReference>
<dbReference type="InterPro" id="IPR001810">
    <property type="entry name" value="F-box_dom"/>
</dbReference>
<dbReference type="Gene3D" id="1.20.1280.50">
    <property type="match status" value="1"/>
</dbReference>
<keyword evidence="4" id="KW-1185">Reference proteome</keyword>
<dbReference type="InterPro" id="IPR036047">
    <property type="entry name" value="F-box-like_dom_sf"/>
</dbReference>
<name>A0A1Y2ENR0_9BASI</name>
<dbReference type="Pfam" id="PF12937">
    <property type="entry name" value="F-box-like"/>
    <property type="match status" value="1"/>
</dbReference>
<dbReference type="GO" id="GO:0019005">
    <property type="term" value="C:SCF ubiquitin ligase complex"/>
    <property type="evidence" value="ECO:0007669"/>
    <property type="project" value="TreeGrafter"/>
</dbReference>
<proteinExistence type="predicted"/>
<dbReference type="PROSITE" id="PS50005">
    <property type="entry name" value="TPR"/>
    <property type="match status" value="1"/>
</dbReference>
<keyword evidence="1" id="KW-0802">TPR repeat</keyword>
<dbReference type="Gene3D" id="1.25.40.10">
    <property type="entry name" value="Tetratricopeptide repeat domain"/>
    <property type="match status" value="1"/>
</dbReference>
<dbReference type="STRING" id="106004.A0A1Y2ENR0"/>
<dbReference type="CDD" id="cd09917">
    <property type="entry name" value="F-box_SF"/>
    <property type="match status" value="1"/>
</dbReference>
<dbReference type="Proteomes" id="UP000193467">
    <property type="component" value="Unassembled WGS sequence"/>
</dbReference>
<dbReference type="OrthoDB" id="2884925at2759"/>
<evidence type="ECO:0000313" key="3">
    <source>
        <dbReference type="EMBL" id="ORY73210.1"/>
    </source>
</evidence>
<dbReference type="InParanoid" id="A0A1Y2ENR0"/>
<dbReference type="GO" id="GO:0031146">
    <property type="term" value="P:SCF-dependent proteasomal ubiquitin-dependent protein catabolic process"/>
    <property type="evidence" value="ECO:0007669"/>
    <property type="project" value="TreeGrafter"/>
</dbReference>
<feature type="repeat" description="TPR" evidence="1">
    <location>
        <begin position="55"/>
        <end position="88"/>
    </location>
</feature>
<dbReference type="PANTHER" id="PTHR13318">
    <property type="entry name" value="PARTNER OF PAIRED, ISOFORM B-RELATED"/>
    <property type="match status" value="1"/>
</dbReference>
<feature type="non-terminal residue" evidence="3">
    <location>
        <position position="1"/>
    </location>
</feature>
<dbReference type="InterPro" id="IPR032675">
    <property type="entry name" value="LRR_dom_sf"/>
</dbReference>
<dbReference type="SUPFAM" id="SSF81383">
    <property type="entry name" value="F-box domain"/>
    <property type="match status" value="1"/>
</dbReference>
<evidence type="ECO:0000313" key="4">
    <source>
        <dbReference type="Proteomes" id="UP000193467"/>
    </source>
</evidence>
<dbReference type="PANTHER" id="PTHR13318:SF190">
    <property type="entry name" value="PARTNER OF PAIRED, ISOFORM B"/>
    <property type="match status" value="1"/>
</dbReference>
<dbReference type="SUPFAM" id="SSF52047">
    <property type="entry name" value="RNI-like"/>
    <property type="match status" value="1"/>
</dbReference>
<evidence type="ECO:0000256" key="1">
    <source>
        <dbReference type="PROSITE-ProRule" id="PRU00339"/>
    </source>
</evidence>
<feature type="domain" description="F-box" evidence="2">
    <location>
        <begin position="148"/>
        <end position="212"/>
    </location>
</feature>
<organism evidence="3 4">
    <name type="scientific">Leucosporidium creatinivorum</name>
    <dbReference type="NCBI Taxonomy" id="106004"/>
    <lineage>
        <taxon>Eukaryota</taxon>
        <taxon>Fungi</taxon>
        <taxon>Dikarya</taxon>
        <taxon>Basidiomycota</taxon>
        <taxon>Pucciniomycotina</taxon>
        <taxon>Microbotryomycetes</taxon>
        <taxon>Leucosporidiales</taxon>
        <taxon>Leucosporidium</taxon>
    </lineage>
</organism>
<dbReference type="InterPro" id="IPR011990">
    <property type="entry name" value="TPR-like_helical_dom_sf"/>
</dbReference>
<comment type="caution">
    <text evidence="3">The sequence shown here is derived from an EMBL/GenBank/DDBJ whole genome shotgun (WGS) entry which is preliminary data.</text>
</comment>
<accession>A0A1Y2ENR0</accession>
<dbReference type="Gene3D" id="3.80.10.10">
    <property type="entry name" value="Ribonuclease Inhibitor"/>
    <property type="match status" value="1"/>
</dbReference>
<sequence length="664" mass="72701">MPPRQHDDGDPYADGMLQYTLEAFDSAIPYFTKAIDSALAINPDFRSSSADSKLALAYYQRAKCYEAEGRYRDTMRDIREYITLKPEDYKGYVLAAGIWIKAGKWRKAAEKIDMACLRVGDDSEAEEAINNAFDALQDARARAEASPIHSLPAELLILTLSFALDAHDTPLPPPSAAAAAPLSVNPVVAASLVCRRWHSAICDATTLWTSLRIDGKRYGTKAAQRAEWWAGRAFGRARLSGDVQEGSRRGAGITSLTLTSLDFISDGTLRLILSQLDPADGLGPPPSLTAFACSWTSTTEQGQITTIIKHLVSTSSTTLASFSLHTPSHLQIHLSLPRLCNTFVALSTLSLRSASAKTQAPTVWILPKLLPPYDGEDDWPPTALRRLTLVGPTWRLKFRDGTIASPELTREDCPKLEELELGPTSPPMTWDLLSAKGLKRLSISDTFDSPQESDPDFTSSSSTLTDLRISNSPYLVRRLFFSPSIDANGISFPHLVSADLRGAHLTGSGTLLSYLSTNSAPNLTSLSLAQTTYMASEPLEMPLMAGLKVLDCSGAGWVDAWSSEIKDLVILTPRLQRLNLSRTNVRGSGLLKFVEARNPLPPSAREDEGDPGLIELNLVGCRMMEDKAIKWLEGRIRRGGLSWKMGVVGTPSEERKRWRGVGEW</sequence>
<dbReference type="InterPro" id="IPR019734">
    <property type="entry name" value="TPR_rpt"/>
</dbReference>
<protein>
    <recommendedName>
        <fullName evidence="2">F-box domain-containing protein</fullName>
    </recommendedName>
</protein>
<gene>
    <name evidence="3" type="ORF">BCR35DRAFT_307221</name>
</gene>